<dbReference type="SUPFAM" id="SSF52113">
    <property type="entry name" value="BRCT domain"/>
    <property type="match status" value="1"/>
</dbReference>
<proteinExistence type="predicted"/>
<reference evidence="2" key="1">
    <citation type="journal article" date="2020" name="Fungal Divers.">
        <title>Resolving the Mortierellaceae phylogeny through synthesis of multi-gene phylogenetics and phylogenomics.</title>
        <authorList>
            <person name="Vandepol N."/>
            <person name="Liber J."/>
            <person name="Desiro A."/>
            <person name="Na H."/>
            <person name="Kennedy M."/>
            <person name="Barry K."/>
            <person name="Grigoriev I.V."/>
            <person name="Miller A.N."/>
            <person name="O'Donnell K."/>
            <person name="Stajich J.E."/>
            <person name="Bonito G."/>
        </authorList>
    </citation>
    <scope>NUCLEOTIDE SEQUENCE</scope>
    <source>
        <strain evidence="2">BC1065</strain>
    </source>
</reference>
<protein>
    <recommendedName>
        <fullName evidence="1">BRCT domain-containing protein</fullName>
    </recommendedName>
</protein>
<evidence type="ECO:0000313" key="3">
    <source>
        <dbReference type="Proteomes" id="UP000807716"/>
    </source>
</evidence>
<feature type="non-terminal residue" evidence="2">
    <location>
        <position position="1"/>
    </location>
</feature>
<gene>
    <name evidence="2" type="ORF">DFQ27_008957</name>
</gene>
<organism evidence="2 3">
    <name type="scientific">Actinomortierella ambigua</name>
    <dbReference type="NCBI Taxonomy" id="1343610"/>
    <lineage>
        <taxon>Eukaryota</taxon>
        <taxon>Fungi</taxon>
        <taxon>Fungi incertae sedis</taxon>
        <taxon>Mucoromycota</taxon>
        <taxon>Mortierellomycotina</taxon>
        <taxon>Mortierellomycetes</taxon>
        <taxon>Mortierellales</taxon>
        <taxon>Mortierellaceae</taxon>
        <taxon>Actinomortierella</taxon>
    </lineage>
</organism>
<keyword evidence="3" id="KW-1185">Reference proteome</keyword>
<comment type="caution">
    <text evidence="2">The sequence shown here is derived from an EMBL/GenBank/DDBJ whole genome shotgun (WGS) entry which is preliminary data.</text>
</comment>
<feature type="domain" description="BRCT" evidence="1">
    <location>
        <begin position="1"/>
        <end position="89"/>
    </location>
</feature>
<dbReference type="InterPro" id="IPR001357">
    <property type="entry name" value="BRCT_dom"/>
</dbReference>
<dbReference type="Pfam" id="PF00533">
    <property type="entry name" value="BRCT"/>
    <property type="match status" value="1"/>
</dbReference>
<name>A0A9P6PSG6_9FUNG</name>
<evidence type="ECO:0000259" key="1">
    <source>
        <dbReference type="PROSITE" id="PS50172"/>
    </source>
</evidence>
<accession>A0A9P6PSG6</accession>
<dbReference type="EMBL" id="JAAAJB010000782">
    <property type="protein sequence ID" value="KAG0251174.1"/>
    <property type="molecule type" value="Genomic_DNA"/>
</dbReference>
<evidence type="ECO:0000313" key="2">
    <source>
        <dbReference type="EMBL" id="KAG0251174.1"/>
    </source>
</evidence>
<dbReference type="Proteomes" id="UP000807716">
    <property type="component" value="Unassembled WGS sequence"/>
</dbReference>
<dbReference type="InterPro" id="IPR036420">
    <property type="entry name" value="BRCT_dom_sf"/>
</dbReference>
<dbReference type="Gene3D" id="3.40.50.10190">
    <property type="entry name" value="BRCT domain"/>
    <property type="match status" value="1"/>
</dbReference>
<dbReference type="OrthoDB" id="2444581at2759"/>
<sequence length="89" mass="10486">FLLTGIRYDERDQYKRSIRELGGIVLEDETENEDDWKQRCTHLLTNARNPPRTAKLVMARALNIPVVFRNYVVDSKRAGKFLDEEDYLV</sequence>
<dbReference type="PROSITE" id="PS50172">
    <property type="entry name" value="BRCT"/>
    <property type="match status" value="1"/>
</dbReference>
<dbReference type="AlphaFoldDB" id="A0A9P6PSG6"/>